<comment type="subcellular location">
    <subcellularLocation>
        <location evidence="11">Cytoplasm</location>
    </subcellularLocation>
</comment>
<dbReference type="OrthoDB" id="5392197at2"/>
<dbReference type="Pfam" id="PF01636">
    <property type="entry name" value="APH"/>
    <property type="match status" value="1"/>
</dbReference>
<reference evidence="13 14" key="1">
    <citation type="submission" date="2018-04" db="EMBL/GenBank/DDBJ databases">
        <title>Thalassorhabdus spongiae gen. nov., sp. nov., isolated from a marine sponge in South-West Iceland.</title>
        <authorList>
            <person name="Knobloch S."/>
            <person name="Daussin A."/>
            <person name="Johannsson R."/>
            <person name="Marteinsson V.T."/>
        </authorList>
    </citation>
    <scope>NUCLEOTIDE SEQUENCE [LARGE SCALE GENOMIC DNA]</scope>
    <source>
        <strain evidence="13 14">Hp12</strain>
    </source>
</reference>
<keyword evidence="9 11" id="KW-0460">Magnesium</keyword>
<evidence type="ECO:0000313" key="13">
    <source>
        <dbReference type="EMBL" id="PVZ63882.1"/>
    </source>
</evidence>
<feature type="binding site" evidence="11">
    <location>
        <position position="233"/>
    </location>
    <ligand>
        <name>Mg(2+)</name>
        <dbReference type="ChEBI" id="CHEBI:18420"/>
    </ligand>
</feature>
<accession>A0A2V1GNY9</accession>
<dbReference type="Gene3D" id="1.20.1270.170">
    <property type="match status" value="1"/>
</dbReference>
<dbReference type="Gene3D" id="1.10.510.10">
    <property type="entry name" value="Transferase(Phosphotransferase) domain 1"/>
    <property type="match status" value="1"/>
</dbReference>
<keyword evidence="7 11" id="KW-0418">Kinase</keyword>
<dbReference type="GO" id="GO:0106310">
    <property type="term" value="F:protein serine kinase activity"/>
    <property type="evidence" value="ECO:0007669"/>
    <property type="project" value="RHEA"/>
</dbReference>
<evidence type="ECO:0000256" key="1">
    <source>
        <dbReference type="ARBA" id="ARBA00022490"/>
    </source>
</evidence>
<keyword evidence="5 11" id="KW-0479">Metal-binding</keyword>
<dbReference type="InterPro" id="IPR002575">
    <property type="entry name" value="Aminoglycoside_PTrfase"/>
</dbReference>
<evidence type="ECO:0000256" key="7">
    <source>
        <dbReference type="ARBA" id="ARBA00022777"/>
    </source>
</evidence>
<evidence type="ECO:0000313" key="14">
    <source>
        <dbReference type="Proteomes" id="UP000244906"/>
    </source>
</evidence>
<keyword evidence="6 11" id="KW-0547">Nucleotide-binding</keyword>
<sequence>MPQRLLEPILKVTDYSLLSPDLVLDAVESCGYLSDARTLALNSYENRVYQVGIEDQLPIIAKFYRPCRWSDQQIQEEHDYSWQLKDIEIPVVAPLKDKDGKTLFEYKGYKFALFPRQGGRTPELDYGDTLVQIGRFLGRIHAMGESKTFKHRPEINVETYGKQSVQWLLQSGFIEEYLRPSYEAITQRVLEQVEQKFAEVGDYPRIRLHADVHPSNILWRDNGPNDSGPHFVDLDDCRNGPAVQDLWMLLSGSRNEMQVQLEDLLEGYEEFCHFDHRQLVLIEALRSLRMMHYAAWLGRRWDDPAFPVNFPWFNTTKYWEEHILTLKEQSSLLDELPLSLNSFNS</sequence>
<dbReference type="GO" id="GO:0005737">
    <property type="term" value="C:cytoplasm"/>
    <property type="evidence" value="ECO:0007669"/>
    <property type="project" value="UniProtKB-SubCell"/>
</dbReference>
<name>A0A2V1GNY9_9GAMM</name>
<keyword evidence="1 11" id="KW-0963">Cytoplasm</keyword>
<dbReference type="EC" id="2.7.11.1" evidence="11"/>
<organism evidence="13 14">
    <name type="scientific">Pelagibaculum spongiae</name>
    <dbReference type="NCBI Taxonomy" id="2080658"/>
    <lineage>
        <taxon>Bacteria</taxon>
        <taxon>Pseudomonadati</taxon>
        <taxon>Pseudomonadota</taxon>
        <taxon>Gammaproteobacteria</taxon>
        <taxon>Oceanospirillales</taxon>
        <taxon>Pelagibaculum</taxon>
    </lineage>
</organism>
<comment type="catalytic activity">
    <reaction evidence="11">
        <text>L-threonyl-[protein] + ATP = O-phospho-L-threonyl-[protein] + ADP + H(+)</text>
        <dbReference type="Rhea" id="RHEA:46608"/>
        <dbReference type="Rhea" id="RHEA-COMP:11060"/>
        <dbReference type="Rhea" id="RHEA-COMP:11605"/>
        <dbReference type="ChEBI" id="CHEBI:15378"/>
        <dbReference type="ChEBI" id="CHEBI:30013"/>
        <dbReference type="ChEBI" id="CHEBI:30616"/>
        <dbReference type="ChEBI" id="CHEBI:61977"/>
        <dbReference type="ChEBI" id="CHEBI:456216"/>
        <dbReference type="EC" id="2.7.11.1"/>
    </reaction>
</comment>
<comment type="caution">
    <text evidence="13">The sequence shown here is derived from an EMBL/GenBank/DDBJ whole genome shotgun (WGS) entry which is preliminary data.</text>
</comment>
<dbReference type="Proteomes" id="UP000244906">
    <property type="component" value="Unassembled WGS sequence"/>
</dbReference>
<dbReference type="AlphaFoldDB" id="A0A2V1GNY9"/>
<keyword evidence="3 11" id="KW-0597">Phosphoprotein</keyword>
<dbReference type="SUPFAM" id="SSF56112">
    <property type="entry name" value="Protein kinase-like (PK-like)"/>
    <property type="match status" value="1"/>
</dbReference>
<proteinExistence type="inferred from homology"/>
<evidence type="ECO:0000256" key="9">
    <source>
        <dbReference type="ARBA" id="ARBA00022842"/>
    </source>
</evidence>
<comment type="catalytic activity">
    <reaction evidence="11">
        <text>L-seryl-[protein] + ATP = O-phospho-L-seryl-[protein] + ADP + H(+)</text>
        <dbReference type="Rhea" id="RHEA:17989"/>
        <dbReference type="Rhea" id="RHEA-COMP:9863"/>
        <dbReference type="Rhea" id="RHEA-COMP:11604"/>
        <dbReference type="ChEBI" id="CHEBI:15378"/>
        <dbReference type="ChEBI" id="CHEBI:29999"/>
        <dbReference type="ChEBI" id="CHEBI:30616"/>
        <dbReference type="ChEBI" id="CHEBI:83421"/>
        <dbReference type="ChEBI" id="CHEBI:456216"/>
        <dbReference type="EC" id="2.7.11.1"/>
    </reaction>
</comment>
<feature type="site" description="ATP" evidence="11">
    <location>
        <position position="43"/>
    </location>
</feature>
<dbReference type="InterPro" id="IPR011009">
    <property type="entry name" value="Kinase-like_dom_sf"/>
</dbReference>
<comment type="subunit">
    <text evidence="11">Monomer.</text>
</comment>
<gene>
    <name evidence="11" type="primary">srkA</name>
    <name evidence="13" type="ORF">DC094_20355</name>
</gene>
<dbReference type="NCBIfam" id="NF008738">
    <property type="entry name" value="PRK11768.1"/>
    <property type="match status" value="1"/>
</dbReference>
<evidence type="ECO:0000256" key="6">
    <source>
        <dbReference type="ARBA" id="ARBA00022741"/>
    </source>
</evidence>
<feature type="active site" evidence="11">
    <location>
        <position position="233"/>
    </location>
</feature>
<keyword evidence="4 11" id="KW-0808">Transferase</keyword>
<feature type="binding site" evidence="11">
    <location>
        <position position="216"/>
    </location>
    <ligand>
        <name>Mg(2+)</name>
        <dbReference type="ChEBI" id="CHEBI:18420"/>
    </ligand>
</feature>
<keyword evidence="2 11" id="KW-0723">Serine/threonine-protein kinase</keyword>
<evidence type="ECO:0000256" key="8">
    <source>
        <dbReference type="ARBA" id="ARBA00022840"/>
    </source>
</evidence>
<dbReference type="GO" id="GO:0000287">
    <property type="term" value="F:magnesium ion binding"/>
    <property type="evidence" value="ECO:0007669"/>
    <property type="project" value="UniProtKB-UniRule"/>
</dbReference>
<evidence type="ECO:0000259" key="12">
    <source>
        <dbReference type="Pfam" id="PF01636"/>
    </source>
</evidence>
<keyword evidence="10 11" id="KW-0346">Stress response</keyword>
<dbReference type="HAMAP" id="MF_01497">
    <property type="entry name" value="SrkA_kinase"/>
    <property type="match status" value="1"/>
</dbReference>
<comment type="cofactor">
    <cofactor evidence="11">
        <name>Mg(2+)</name>
        <dbReference type="ChEBI" id="CHEBI:18420"/>
    </cofactor>
</comment>
<protein>
    <recommendedName>
        <fullName evidence="11">Stress response kinase A</fullName>
        <ecNumber evidence="11">2.7.11.1</ecNumber>
    </recommendedName>
    <alternativeName>
        <fullName evidence="11">Serine/threonine-protein kinase SrkA</fullName>
    </alternativeName>
</protein>
<evidence type="ECO:0000256" key="5">
    <source>
        <dbReference type="ARBA" id="ARBA00022723"/>
    </source>
</evidence>
<dbReference type="Gene3D" id="3.30.200.70">
    <property type="match status" value="1"/>
</dbReference>
<evidence type="ECO:0000256" key="3">
    <source>
        <dbReference type="ARBA" id="ARBA00022553"/>
    </source>
</evidence>
<evidence type="ECO:0000256" key="4">
    <source>
        <dbReference type="ARBA" id="ARBA00022679"/>
    </source>
</evidence>
<evidence type="ECO:0000256" key="2">
    <source>
        <dbReference type="ARBA" id="ARBA00022527"/>
    </source>
</evidence>
<feature type="active site" description="Proton acceptor" evidence="11">
    <location>
        <position position="211"/>
    </location>
</feature>
<keyword evidence="8 11" id="KW-0067">ATP-binding</keyword>
<dbReference type="GO" id="GO:0004674">
    <property type="term" value="F:protein serine/threonine kinase activity"/>
    <property type="evidence" value="ECO:0007669"/>
    <property type="project" value="UniProtKB-UniRule"/>
</dbReference>
<feature type="domain" description="Aminoglycoside phosphotransferase" evidence="12">
    <location>
        <begin position="43"/>
        <end position="277"/>
    </location>
</feature>
<evidence type="ECO:0000256" key="11">
    <source>
        <dbReference type="HAMAP-Rule" id="MF_01497"/>
    </source>
</evidence>
<dbReference type="EMBL" id="QDDL01000014">
    <property type="protein sequence ID" value="PVZ63882.1"/>
    <property type="molecule type" value="Genomic_DNA"/>
</dbReference>
<keyword evidence="14" id="KW-1185">Reference proteome</keyword>
<dbReference type="PANTHER" id="PTHR39573:SF1">
    <property type="entry name" value="STRESS RESPONSE KINASE A"/>
    <property type="match status" value="1"/>
</dbReference>
<evidence type="ECO:0000256" key="10">
    <source>
        <dbReference type="ARBA" id="ARBA00023016"/>
    </source>
</evidence>
<comment type="function">
    <text evidence="11">A protein kinase that phosphorylates Ser and Thr residues. Probably acts to suppress the effects of stress linked to accumulation of reactive oxygen species. Probably involved in the extracytoplasmic stress response.</text>
</comment>
<dbReference type="PANTHER" id="PTHR39573">
    <property type="entry name" value="STRESS RESPONSE KINASE A"/>
    <property type="match status" value="1"/>
</dbReference>
<comment type="similarity">
    <text evidence="11">Belongs to the SrkA/RdoA protein kinase family.</text>
</comment>
<dbReference type="InterPro" id="IPR032882">
    <property type="entry name" value="SrkA/RdoA"/>
</dbReference>
<dbReference type="GO" id="GO:0005524">
    <property type="term" value="F:ATP binding"/>
    <property type="evidence" value="ECO:0007669"/>
    <property type="project" value="UniProtKB-UniRule"/>
</dbReference>